<feature type="transmembrane region" description="Helical" evidence="2">
    <location>
        <begin position="310"/>
        <end position="329"/>
    </location>
</feature>
<feature type="transmembrane region" description="Helical" evidence="2">
    <location>
        <begin position="243"/>
        <end position="270"/>
    </location>
</feature>
<keyword evidence="2" id="KW-0812">Transmembrane</keyword>
<dbReference type="AlphaFoldDB" id="A0A543AYJ6"/>
<feature type="transmembrane region" description="Helical" evidence="2">
    <location>
        <begin position="56"/>
        <end position="78"/>
    </location>
</feature>
<evidence type="ECO:0000313" key="3">
    <source>
        <dbReference type="EMBL" id="TQL77649.1"/>
    </source>
</evidence>
<feature type="compositionally biased region" description="Pro residues" evidence="1">
    <location>
        <begin position="34"/>
        <end position="45"/>
    </location>
</feature>
<keyword evidence="2" id="KW-0472">Membrane</keyword>
<feature type="transmembrane region" description="Helical" evidence="2">
    <location>
        <begin position="84"/>
        <end position="105"/>
    </location>
</feature>
<protein>
    <submittedName>
        <fullName evidence="3">Ribose/xylose/arabinose/galactoside ABC-type transport system permease subunit</fullName>
    </submittedName>
</protein>
<dbReference type="InParanoid" id="A0A543AYJ6"/>
<evidence type="ECO:0000313" key="4">
    <source>
        <dbReference type="Proteomes" id="UP000317043"/>
    </source>
</evidence>
<feature type="region of interest" description="Disordered" evidence="1">
    <location>
        <begin position="415"/>
        <end position="485"/>
    </location>
</feature>
<feature type="compositionally biased region" description="Polar residues" evidence="1">
    <location>
        <begin position="465"/>
        <end position="477"/>
    </location>
</feature>
<organism evidence="3 4">
    <name type="scientific">Stackebrandtia endophytica</name>
    <dbReference type="NCBI Taxonomy" id="1496996"/>
    <lineage>
        <taxon>Bacteria</taxon>
        <taxon>Bacillati</taxon>
        <taxon>Actinomycetota</taxon>
        <taxon>Actinomycetes</taxon>
        <taxon>Glycomycetales</taxon>
        <taxon>Glycomycetaceae</taxon>
        <taxon>Stackebrandtia</taxon>
    </lineage>
</organism>
<feature type="transmembrane region" description="Helical" evidence="2">
    <location>
        <begin position="136"/>
        <end position="160"/>
    </location>
</feature>
<dbReference type="Proteomes" id="UP000317043">
    <property type="component" value="Unassembled WGS sequence"/>
</dbReference>
<sequence length="485" mass="49162">MIHMVNDSSAPSSQGLPPMFGEPHPGPVTDDAAPVPPPPPPPVVRPPAGDRPWLNLIWDGVLFVLVAGGVLAMVVIGVDLGGPEVLGVGMLSMLPILLLAMALGVTLRAGAVNFAVGHLAGIAVVLYAALQPMGELWALLGAVGGGVVGSLVIAVAVTLLRAPAWAVGLFVIVGTMAGADMVRTYMGFPEESPHFEFDPALAWLVVAGVVFLSIVGGAVAMLPPARRLLYRTSHSVESTGTQTAGTVLTVFATQLIAGLLAAAAGLLTLVPGGISLSAAAVQSQGLLALGAALGIVLLGGTSLRGGRGGVAGTVLAALLVFAASELLRAQGDPVIVTWALPLGVLLLGVIVSRVLGGGRRIPPTEQPIEPVPVFAAAPPIYEPQPDGLAPVSGPGFAQQLPDGLALPESNVATDVTPTQALPGMPGDAAEQQYWPPAEPTSDTPTLEVPAAPDGITSADARETSTEPPTLPQQTQDPYQYRPPAQ</sequence>
<feature type="transmembrane region" description="Helical" evidence="2">
    <location>
        <begin position="276"/>
        <end position="298"/>
    </location>
</feature>
<keyword evidence="2" id="KW-1133">Transmembrane helix</keyword>
<reference evidence="3 4" key="1">
    <citation type="submission" date="2019-06" db="EMBL/GenBank/DDBJ databases">
        <title>Sequencing the genomes of 1000 actinobacteria strains.</title>
        <authorList>
            <person name="Klenk H.-P."/>
        </authorList>
    </citation>
    <scope>NUCLEOTIDE SEQUENCE [LARGE SCALE GENOMIC DNA]</scope>
    <source>
        <strain evidence="3 4">DSM 45928</strain>
    </source>
</reference>
<proteinExistence type="predicted"/>
<feature type="region of interest" description="Disordered" evidence="1">
    <location>
        <begin position="1"/>
        <end position="46"/>
    </location>
</feature>
<dbReference type="EMBL" id="VFOW01000001">
    <property type="protein sequence ID" value="TQL77649.1"/>
    <property type="molecule type" value="Genomic_DNA"/>
</dbReference>
<keyword evidence="4" id="KW-1185">Reference proteome</keyword>
<feature type="transmembrane region" description="Helical" evidence="2">
    <location>
        <begin position="335"/>
        <end position="355"/>
    </location>
</feature>
<feature type="compositionally biased region" description="Polar residues" evidence="1">
    <location>
        <begin position="1"/>
        <end position="15"/>
    </location>
</feature>
<feature type="transmembrane region" description="Helical" evidence="2">
    <location>
        <begin position="112"/>
        <end position="130"/>
    </location>
</feature>
<name>A0A543AYJ6_9ACTN</name>
<gene>
    <name evidence="3" type="ORF">FB566_3210</name>
</gene>
<evidence type="ECO:0000256" key="2">
    <source>
        <dbReference type="SAM" id="Phobius"/>
    </source>
</evidence>
<evidence type="ECO:0000256" key="1">
    <source>
        <dbReference type="SAM" id="MobiDB-lite"/>
    </source>
</evidence>
<feature type="transmembrane region" description="Helical" evidence="2">
    <location>
        <begin position="167"/>
        <end position="188"/>
    </location>
</feature>
<feature type="transmembrane region" description="Helical" evidence="2">
    <location>
        <begin position="200"/>
        <end position="222"/>
    </location>
</feature>
<accession>A0A543AYJ6</accession>
<comment type="caution">
    <text evidence="3">The sequence shown here is derived from an EMBL/GenBank/DDBJ whole genome shotgun (WGS) entry which is preliminary data.</text>
</comment>